<evidence type="ECO:0000256" key="1">
    <source>
        <dbReference type="SAM" id="SignalP"/>
    </source>
</evidence>
<proteinExistence type="predicted"/>
<dbReference type="AlphaFoldDB" id="A0AAE0LYL9"/>
<dbReference type="EMBL" id="JAUEPN010000001">
    <property type="protein sequence ID" value="KAK3301504.1"/>
    <property type="molecule type" value="Genomic_DNA"/>
</dbReference>
<dbReference type="Proteomes" id="UP001278766">
    <property type="component" value="Unassembled WGS sequence"/>
</dbReference>
<keyword evidence="1" id="KW-0732">Signal</keyword>
<gene>
    <name evidence="2" type="ORF">B0H64DRAFT_40441</name>
</gene>
<reference evidence="2" key="2">
    <citation type="submission" date="2023-06" db="EMBL/GenBank/DDBJ databases">
        <authorList>
            <consortium name="Lawrence Berkeley National Laboratory"/>
            <person name="Haridas S."/>
            <person name="Hensen N."/>
            <person name="Bonometti L."/>
            <person name="Westerberg I."/>
            <person name="Brannstrom I.O."/>
            <person name="Guillou S."/>
            <person name="Cros-Aarteil S."/>
            <person name="Calhoun S."/>
            <person name="Kuo A."/>
            <person name="Mondo S."/>
            <person name="Pangilinan J."/>
            <person name="Riley R."/>
            <person name="Labutti K."/>
            <person name="Andreopoulos B."/>
            <person name="Lipzen A."/>
            <person name="Chen C."/>
            <person name="Yanf M."/>
            <person name="Daum C."/>
            <person name="Ng V."/>
            <person name="Clum A."/>
            <person name="Steindorff A."/>
            <person name="Ohm R."/>
            <person name="Martin F."/>
            <person name="Silar P."/>
            <person name="Natvig D."/>
            <person name="Lalanne C."/>
            <person name="Gautier V."/>
            <person name="Ament-Velasquez S.L."/>
            <person name="Kruys A."/>
            <person name="Hutchinson M.I."/>
            <person name="Powell A.J."/>
            <person name="Barry K."/>
            <person name="Miller A.N."/>
            <person name="Grigoriev I.V."/>
            <person name="Debuchy R."/>
            <person name="Gladieux P."/>
            <person name="Thoren M.H."/>
            <person name="Johannesson H."/>
        </authorList>
    </citation>
    <scope>NUCLEOTIDE SEQUENCE</scope>
    <source>
        <strain evidence="2">CBS 168.71</strain>
    </source>
</reference>
<sequence length="71" mass="7795">MQASWPVTVVIPVLLSWKGSQLDGLYANQSQSHGCRRGRAGSRSRFSRVSPFGFCNQFGHCCLLCQSMTSA</sequence>
<keyword evidence="3" id="KW-1185">Reference proteome</keyword>
<feature type="signal peptide" evidence="1">
    <location>
        <begin position="1"/>
        <end position="21"/>
    </location>
</feature>
<dbReference type="GeneID" id="87841333"/>
<comment type="caution">
    <text evidence="2">The sequence shown here is derived from an EMBL/GenBank/DDBJ whole genome shotgun (WGS) entry which is preliminary data.</text>
</comment>
<name>A0AAE0LYL9_9PEZI</name>
<feature type="chain" id="PRO_5042130213" description="Secreted protein" evidence="1">
    <location>
        <begin position="22"/>
        <end position="71"/>
    </location>
</feature>
<organism evidence="2 3">
    <name type="scientific">Chaetomium fimeti</name>
    <dbReference type="NCBI Taxonomy" id="1854472"/>
    <lineage>
        <taxon>Eukaryota</taxon>
        <taxon>Fungi</taxon>
        <taxon>Dikarya</taxon>
        <taxon>Ascomycota</taxon>
        <taxon>Pezizomycotina</taxon>
        <taxon>Sordariomycetes</taxon>
        <taxon>Sordariomycetidae</taxon>
        <taxon>Sordariales</taxon>
        <taxon>Chaetomiaceae</taxon>
        <taxon>Chaetomium</taxon>
    </lineage>
</organism>
<protein>
    <recommendedName>
        <fullName evidence="4">Secreted protein</fullName>
    </recommendedName>
</protein>
<accession>A0AAE0LYL9</accession>
<evidence type="ECO:0000313" key="2">
    <source>
        <dbReference type="EMBL" id="KAK3301504.1"/>
    </source>
</evidence>
<evidence type="ECO:0000313" key="3">
    <source>
        <dbReference type="Proteomes" id="UP001278766"/>
    </source>
</evidence>
<evidence type="ECO:0008006" key="4">
    <source>
        <dbReference type="Google" id="ProtNLM"/>
    </source>
</evidence>
<dbReference type="RefSeq" id="XP_062665018.1">
    <property type="nucleotide sequence ID" value="XM_062804385.1"/>
</dbReference>
<reference evidence="2" key="1">
    <citation type="journal article" date="2023" name="Mol. Phylogenet. Evol.">
        <title>Genome-scale phylogeny and comparative genomics of the fungal order Sordariales.</title>
        <authorList>
            <person name="Hensen N."/>
            <person name="Bonometti L."/>
            <person name="Westerberg I."/>
            <person name="Brannstrom I.O."/>
            <person name="Guillou S."/>
            <person name="Cros-Aarteil S."/>
            <person name="Calhoun S."/>
            <person name="Haridas S."/>
            <person name="Kuo A."/>
            <person name="Mondo S."/>
            <person name="Pangilinan J."/>
            <person name="Riley R."/>
            <person name="LaButti K."/>
            <person name="Andreopoulos B."/>
            <person name="Lipzen A."/>
            <person name="Chen C."/>
            <person name="Yan M."/>
            <person name="Daum C."/>
            <person name="Ng V."/>
            <person name="Clum A."/>
            <person name="Steindorff A."/>
            <person name="Ohm R.A."/>
            <person name="Martin F."/>
            <person name="Silar P."/>
            <person name="Natvig D.O."/>
            <person name="Lalanne C."/>
            <person name="Gautier V."/>
            <person name="Ament-Velasquez S.L."/>
            <person name="Kruys A."/>
            <person name="Hutchinson M.I."/>
            <person name="Powell A.J."/>
            <person name="Barry K."/>
            <person name="Miller A.N."/>
            <person name="Grigoriev I.V."/>
            <person name="Debuchy R."/>
            <person name="Gladieux P."/>
            <person name="Hiltunen Thoren M."/>
            <person name="Johannesson H."/>
        </authorList>
    </citation>
    <scope>NUCLEOTIDE SEQUENCE</scope>
    <source>
        <strain evidence="2">CBS 168.71</strain>
    </source>
</reference>